<evidence type="ECO:0000259" key="1">
    <source>
        <dbReference type="Pfam" id="PF06223"/>
    </source>
</evidence>
<evidence type="ECO:0000313" key="3">
    <source>
        <dbReference type="Proteomes" id="UP000193749"/>
    </source>
</evidence>
<accession>A0A1X1ET11</accession>
<evidence type="ECO:0000313" key="2">
    <source>
        <dbReference type="EMBL" id="ORM93149.1"/>
    </source>
</evidence>
<feature type="domain" description="Minor tail T" evidence="1">
    <location>
        <begin position="20"/>
        <end position="99"/>
    </location>
</feature>
<gene>
    <name evidence="2" type="ORF">HA50_07255</name>
</gene>
<protein>
    <submittedName>
        <fullName evidence="2">Phage tail assembly protein T</fullName>
    </submittedName>
</protein>
<proteinExistence type="predicted"/>
<dbReference type="STRING" id="55209.HA50_07255"/>
<dbReference type="Proteomes" id="UP000193749">
    <property type="component" value="Unassembled WGS sequence"/>
</dbReference>
<keyword evidence="3" id="KW-1185">Reference proteome</keyword>
<dbReference type="Pfam" id="PF06223">
    <property type="entry name" value="Phage_tail_T"/>
    <property type="match status" value="1"/>
</dbReference>
<sequence length="107" mass="11952">MKLAREFHRPDWRAMLAGMTSSELEQWHEFYQENHFSDALLDAHFAALNLTVFTLACGENDLTPGHFSLLSPALTRALPEPDEDHDEKMMALAEGVHGGVRYGPVSG</sequence>
<dbReference type="OrthoDB" id="5736883at2"/>
<organism evidence="2 3">
    <name type="scientific">Pantoea cypripedii</name>
    <name type="common">Pectobacterium cypripedii</name>
    <name type="synonym">Erwinia cypripedii</name>
    <dbReference type="NCBI Taxonomy" id="55209"/>
    <lineage>
        <taxon>Bacteria</taxon>
        <taxon>Pseudomonadati</taxon>
        <taxon>Pseudomonadota</taxon>
        <taxon>Gammaproteobacteria</taxon>
        <taxon>Enterobacterales</taxon>
        <taxon>Erwiniaceae</taxon>
        <taxon>Pantoea</taxon>
    </lineage>
</organism>
<dbReference type="NCBIfam" id="TIGR01715">
    <property type="entry name" value="phage_lam_T"/>
    <property type="match status" value="1"/>
</dbReference>
<comment type="caution">
    <text evidence="2">The sequence shown here is derived from an EMBL/GenBank/DDBJ whole genome shotgun (WGS) entry which is preliminary data.</text>
</comment>
<name>A0A1X1ET11_PANCY</name>
<dbReference type="InterPro" id="IPR009350">
    <property type="entry name" value="Phage_tail_T"/>
</dbReference>
<dbReference type="RefSeq" id="WP_084873804.1">
    <property type="nucleotide sequence ID" value="NZ_JAGGMY010000001.1"/>
</dbReference>
<reference evidence="2 3" key="1">
    <citation type="journal article" date="2017" name="Antonie Van Leeuwenhoek">
        <title>Phylogenomic resolution of the bacterial genus Pantoea and its relationship with Erwinia and Tatumella.</title>
        <authorList>
            <person name="Palmer M."/>
            <person name="Steenkamp E.T."/>
            <person name="Coetzee M.P."/>
            <person name="Chan W.Y."/>
            <person name="van Zyl E."/>
            <person name="De Maayer P."/>
            <person name="Coutinho T.A."/>
            <person name="Blom J."/>
            <person name="Smits T.H."/>
            <person name="Duffy B."/>
            <person name="Venter S.N."/>
        </authorList>
    </citation>
    <scope>NUCLEOTIDE SEQUENCE [LARGE SCALE GENOMIC DNA]</scope>
    <source>
        <strain evidence="2 3">LMG 2657</strain>
    </source>
</reference>
<dbReference type="AlphaFoldDB" id="A0A1X1ET11"/>
<dbReference type="EMBL" id="MLJI01000001">
    <property type="protein sequence ID" value="ORM93149.1"/>
    <property type="molecule type" value="Genomic_DNA"/>
</dbReference>